<dbReference type="GO" id="GO:0003677">
    <property type="term" value="F:DNA binding"/>
    <property type="evidence" value="ECO:0007669"/>
    <property type="project" value="UniProtKB-KW"/>
</dbReference>
<dbReference type="SUPFAM" id="SSF57701">
    <property type="entry name" value="Zn2/Cys6 DNA-binding domain"/>
    <property type="match status" value="1"/>
</dbReference>
<dbReference type="AlphaFoldDB" id="A0A9P6B8J7"/>
<keyword evidence="8" id="KW-1185">Reference proteome</keyword>
<dbReference type="GO" id="GO:0008270">
    <property type="term" value="F:zinc ion binding"/>
    <property type="evidence" value="ECO:0007669"/>
    <property type="project" value="InterPro"/>
</dbReference>
<feature type="domain" description="Zn(2)-C6 fungal-type" evidence="6">
    <location>
        <begin position="17"/>
        <end position="48"/>
    </location>
</feature>
<dbReference type="SMART" id="SM00066">
    <property type="entry name" value="GAL4"/>
    <property type="match status" value="1"/>
</dbReference>
<dbReference type="PROSITE" id="PS50048">
    <property type="entry name" value="ZN2_CY6_FUNGAL_2"/>
    <property type="match status" value="1"/>
</dbReference>
<dbReference type="InterPro" id="IPR036864">
    <property type="entry name" value="Zn2-C6_fun-type_DNA-bd_sf"/>
</dbReference>
<comment type="caution">
    <text evidence="7">The sequence shown here is derived from an EMBL/GenBank/DDBJ whole genome shotgun (WGS) entry which is preliminary data.</text>
</comment>
<dbReference type="PANTHER" id="PTHR31069:SF32">
    <property type="entry name" value="ARGININE METABOLISM REGULATION PROTEIN II"/>
    <property type="match status" value="1"/>
</dbReference>
<name>A0A9P6B8J7_9AGAM</name>
<keyword evidence="2" id="KW-0238">DNA-binding</keyword>
<dbReference type="CDD" id="cd00067">
    <property type="entry name" value="GAL4"/>
    <property type="match status" value="1"/>
</dbReference>
<dbReference type="OrthoDB" id="39175at2759"/>
<evidence type="ECO:0000259" key="6">
    <source>
        <dbReference type="PROSITE" id="PS50048"/>
    </source>
</evidence>
<gene>
    <name evidence="7" type="ORF">BS47DRAFT_1085001</name>
</gene>
<evidence type="ECO:0000313" key="7">
    <source>
        <dbReference type="EMBL" id="KAF9519733.1"/>
    </source>
</evidence>
<feature type="region of interest" description="Disordered" evidence="5">
    <location>
        <begin position="46"/>
        <end position="83"/>
    </location>
</feature>
<proteinExistence type="predicted"/>
<dbReference type="Pfam" id="PF00172">
    <property type="entry name" value="Zn_clus"/>
    <property type="match status" value="1"/>
</dbReference>
<evidence type="ECO:0000256" key="3">
    <source>
        <dbReference type="ARBA" id="ARBA00023163"/>
    </source>
</evidence>
<evidence type="ECO:0000256" key="1">
    <source>
        <dbReference type="ARBA" id="ARBA00023015"/>
    </source>
</evidence>
<evidence type="ECO:0000256" key="2">
    <source>
        <dbReference type="ARBA" id="ARBA00023125"/>
    </source>
</evidence>
<dbReference type="EMBL" id="MU128916">
    <property type="protein sequence ID" value="KAF9519733.1"/>
    <property type="molecule type" value="Genomic_DNA"/>
</dbReference>
<dbReference type="InterPro" id="IPR050675">
    <property type="entry name" value="OAF3"/>
</dbReference>
<keyword evidence="4" id="KW-0539">Nucleus</keyword>
<reference evidence="7" key="1">
    <citation type="journal article" date="2020" name="Nat. Commun.">
        <title>Large-scale genome sequencing of mycorrhizal fungi provides insights into the early evolution of symbiotic traits.</title>
        <authorList>
            <person name="Miyauchi S."/>
            <person name="Kiss E."/>
            <person name="Kuo A."/>
            <person name="Drula E."/>
            <person name="Kohler A."/>
            <person name="Sanchez-Garcia M."/>
            <person name="Morin E."/>
            <person name="Andreopoulos B."/>
            <person name="Barry K.W."/>
            <person name="Bonito G."/>
            <person name="Buee M."/>
            <person name="Carver A."/>
            <person name="Chen C."/>
            <person name="Cichocki N."/>
            <person name="Clum A."/>
            <person name="Culley D."/>
            <person name="Crous P.W."/>
            <person name="Fauchery L."/>
            <person name="Girlanda M."/>
            <person name="Hayes R.D."/>
            <person name="Keri Z."/>
            <person name="LaButti K."/>
            <person name="Lipzen A."/>
            <person name="Lombard V."/>
            <person name="Magnuson J."/>
            <person name="Maillard F."/>
            <person name="Murat C."/>
            <person name="Nolan M."/>
            <person name="Ohm R.A."/>
            <person name="Pangilinan J."/>
            <person name="Pereira M.F."/>
            <person name="Perotto S."/>
            <person name="Peter M."/>
            <person name="Pfister S."/>
            <person name="Riley R."/>
            <person name="Sitrit Y."/>
            <person name="Stielow J.B."/>
            <person name="Szollosi G."/>
            <person name="Zifcakova L."/>
            <person name="Stursova M."/>
            <person name="Spatafora J.W."/>
            <person name="Tedersoo L."/>
            <person name="Vaario L.M."/>
            <person name="Yamada A."/>
            <person name="Yan M."/>
            <person name="Wang P."/>
            <person name="Xu J."/>
            <person name="Bruns T."/>
            <person name="Baldrian P."/>
            <person name="Vilgalys R."/>
            <person name="Dunand C."/>
            <person name="Henrissat B."/>
            <person name="Grigoriev I.V."/>
            <person name="Hibbett D."/>
            <person name="Nagy L.G."/>
            <person name="Martin F.M."/>
        </authorList>
    </citation>
    <scope>NUCLEOTIDE SEQUENCE</scope>
    <source>
        <strain evidence="7">UP504</strain>
    </source>
</reference>
<dbReference type="GO" id="GO:0000981">
    <property type="term" value="F:DNA-binding transcription factor activity, RNA polymerase II-specific"/>
    <property type="evidence" value="ECO:0007669"/>
    <property type="project" value="InterPro"/>
</dbReference>
<evidence type="ECO:0000256" key="5">
    <source>
        <dbReference type="SAM" id="MobiDB-lite"/>
    </source>
</evidence>
<dbReference type="PANTHER" id="PTHR31069">
    <property type="entry name" value="OLEATE-ACTIVATED TRANSCRIPTION FACTOR 1-RELATED"/>
    <property type="match status" value="1"/>
</dbReference>
<feature type="region of interest" description="Disordered" evidence="5">
    <location>
        <begin position="213"/>
        <end position="234"/>
    </location>
</feature>
<protein>
    <recommendedName>
        <fullName evidence="6">Zn(2)-C6 fungal-type domain-containing protein</fullName>
    </recommendedName>
</protein>
<keyword evidence="1" id="KW-0805">Transcription regulation</keyword>
<dbReference type="InterPro" id="IPR001138">
    <property type="entry name" value="Zn2Cys6_DnaBD"/>
</dbReference>
<accession>A0A9P6B8J7</accession>
<feature type="compositionally biased region" description="Basic and acidic residues" evidence="5">
    <location>
        <begin position="46"/>
        <end position="60"/>
    </location>
</feature>
<dbReference type="PROSITE" id="PS00463">
    <property type="entry name" value="ZN2_CY6_FUNGAL_1"/>
    <property type="match status" value="1"/>
</dbReference>
<evidence type="ECO:0000313" key="8">
    <source>
        <dbReference type="Proteomes" id="UP000886523"/>
    </source>
</evidence>
<sequence length="301" mass="32780">MDPAKEAGQGRRRAYLACRQCRSRKIKCDATRPVCVTCIRRRSPKCEYDDEQRRRGPDRHPRVRTHHDSGPPPSSIRPHRSQKWASNDVIAIPITPSTESPPCVTSDAGASTSGTVLSNSSLIPPGGSFGSVGLYPSPGEFTPFHQGSMSETPTRDLFGRSDASSVVNSISVLHPDPSPSTGTLDRNGHLSLLLNPSDERPYLSFSRRSLVDTGPHSPYLPDNDPPPSSESPYSLPVMPMQVVATGDRPRQAGNEYCTFYPISWDISIRFLSGGDASQVAVCVQSEFFADGFKSHTGQSRV</sequence>
<dbReference type="Gene3D" id="4.10.240.10">
    <property type="entry name" value="Zn(2)-C6 fungal-type DNA-binding domain"/>
    <property type="match status" value="1"/>
</dbReference>
<keyword evidence="3" id="KW-0804">Transcription</keyword>
<evidence type="ECO:0000256" key="4">
    <source>
        <dbReference type="ARBA" id="ARBA00023242"/>
    </source>
</evidence>
<organism evidence="7 8">
    <name type="scientific">Hydnum rufescens UP504</name>
    <dbReference type="NCBI Taxonomy" id="1448309"/>
    <lineage>
        <taxon>Eukaryota</taxon>
        <taxon>Fungi</taxon>
        <taxon>Dikarya</taxon>
        <taxon>Basidiomycota</taxon>
        <taxon>Agaricomycotina</taxon>
        <taxon>Agaricomycetes</taxon>
        <taxon>Cantharellales</taxon>
        <taxon>Hydnaceae</taxon>
        <taxon>Hydnum</taxon>
    </lineage>
</organism>
<dbReference type="Proteomes" id="UP000886523">
    <property type="component" value="Unassembled WGS sequence"/>
</dbReference>